<keyword evidence="1" id="KW-0175">Coiled coil</keyword>
<name>A0A556MRE9_9FLAO</name>
<reference evidence="2 3" key="1">
    <citation type="submission" date="2019-07" db="EMBL/GenBank/DDBJ databases">
        <authorList>
            <person name="Huq M.A."/>
        </authorList>
    </citation>
    <scope>NUCLEOTIDE SEQUENCE [LARGE SCALE GENOMIC DNA]</scope>
    <source>
        <strain evidence="2 3">MAH-3</strain>
    </source>
</reference>
<protein>
    <submittedName>
        <fullName evidence="2">Uncharacterized protein</fullName>
    </submittedName>
</protein>
<keyword evidence="3" id="KW-1185">Reference proteome</keyword>
<evidence type="ECO:0000313" key="3">
    <source>
        <dbReference type="Proteomes" id="UP000316008"/>
    </source>
</evidence>
<evidence type="ECO:0000313" key="2">
    <source>
        <dbReference type="EMBL" id="TSJ42359.1"/>
    </source>
</evidence>
<dbReference type="OrthoDB" id="680366at2"/>
<dbReference type="Proteomes" id="UP000316008">
    <property type="component" value="Unassembled WGS sequence"/>
</dbReference>
<evidence type="ECO:0000256" key="1">
    <source>
        <dbReference type="SAM" id="Coils"/>
    </source>
</evidence>
<dbReference type="AlphaFoldDB" id="A0A556MRE9"/>
<gene>
    <name evidence="2" type="ORF">FO442_11365</name>
</gene>
<comment type="caution">
    <text evidence="2">The sequence shown here is derived from an EMBL/GenBank/DDBJ whole genome shotgun (WGS) entry which is preliminary data.</text>
</comment>
<organism evidence="2 3">
    <name type="scientific">Fluviicola chungangensis</name>
    <dbReference type="NCBI Taxonomy" id="2597671"/>
    <lineage>
        <taxon>Bacteria</taxon>
        <taxon>Pseudomonadati</taxon>
        <taxon>Bacteroidota</taxon>
        <taxon>Flavobacteriia</taxon>
        <taxon>Flavobacteriales</taxon>
        <taxon>Crocinitomicaceae</taxon>
        <taxon>Fluviicola</taxon>
    </lineage>
</organism>
<dbReference type="RefSeq" id="WP_144333314.1">
    <property type="nucleotide sequence ID" value="NZ_VLPL01000005.1"/>
</dbReference>
<sequence length="127" mass="15474">MSQNEFIYKQHEENIEWSNKLDFYKDEIKILQNRLEEVAAKNNHKDVLALVEQFQNQLIIHRNTIDEIQHKVTISENELEEEINKNPVATDRRKVAYHQAEKDEIQIFEKVFNELREEFNRFVSKWM</sequence>
<accession>A0A556MRE9</accession>
<dbReference type="EMBL" id="VLPL01000005">
    <property type="protein sequence ID" value="TSJ42359.1"/>
    <property type="molecule type" value="Genomic_DNA"/>
</dbReference>
<proteinExistence type="predicted"/>
<feature type="coiled-coil region" evidence="1">
    <location>
        <begin position="14"/>
        <end position="118"/>
    </location>
</feature>